<dbReference type="PROSITE" id="PS51077">
    <property type="entry name" value="HTH_ICLR"/>
    <property type="match status" value="1"/>
</dbReference>
<reference evidence="7" key="1">
    <citation type="submission" date="2021-04" db="EMBL/GenBank/DDBJ databases">
        <title>Genome seq and assembly of Streptomyces sp. RG38.</title>
        <authorList>
            <person name="Chhetri G."/>
        </authorList>
    </citation>
    <scope>NUCLEOTIDE SEQUENCE</scope>
    <source>
        <strain evidence="7">RG38</strain>
    </source>
</reference>
<gene>
    <name evidence="7" type="ORF">J5Y05_17290</name>
</gene>
<dbReference type="GO" id="GO:0003677">
    <property type="term" value="F:DNA binding"/>
    <property type="evidence" value="ECO:0007669"/>
    <property type="project" value="UniProtKB-KW"/>
</dbReference>
<dbReference type="InterPro" id="IPR036390">
    <property type="entry name" value="WH_DNA-bd_sf"/>
</dbReference>
<sequence>MSEPPALPPIESVDRALRLLTILHDGTELSATDAAQRLGVVVSTAYRLLSSLVYRGYAVQGRDRRYRLGPALVPASARPLTVGSVRALAHSSLETLHERTSETVQLMVLERRSIRFVDGIESEHPLRVGVRTGEKMPAHCSAGGKALLAAMSNAALDRLYQTGLPPWPTARVNDLATLKRQLVRVRQQGYGRNDEETEQGVSGVGMAVGDMLGQPVAALTVAVPSARFTRDHIDTCLAALADVVAETTERLRRTAPPPSPRTDPGTGPTAPGTPSADGGLPTL</sequence>
<dbReference type="Pfam" id="PF01614">
    <property type="entry name" value="IclR_C"/>
    <property type="match status" value="1"/>
</dbReference>
<name>A0A940XR63_9ACTN</name>
<evidence type="ECO:0000259" key="6">
    <source>
        <dbReference type="PROSITE" id="PS51078"/>
    </source>
</evidence>
<evidence type="ECO:0000256" key="2">
    <source>
        <dbReference type="ARBA" id="ARBA00023125"/>
    </source>
</evidence>
<dbReference type="AlphaFoldDB" id="A0A940XR63"/>
<keyword evidence="8" id="KW-1185">Reference proteome</keyword>
<evidence type="ECO:0000313" key="8">
    <source>
        <dbReference type="Proteomes" id="UP000677875"/>
    </source>
</evidence>
<dbReference type="InterPro" id="IPR029016">
    <property type="entry name" value="GAF-like_dom_sf"/>
</dbReference>
<dbReference type="Pfam" id="PF09339">
    <property type="entry name" value="HTH_IclR"/>
    <property type="match status" value="1"/>
</dbReference>
<evidence type="ECO:0000256" key="4">
    <source>
        <dbReference type="SAM" id="MobiDB-lite"/>
    </source>
</evidence>
<feature type="domain" description="HTH iclR-type" evidence="5">
    <location>
        <begin position="10"/>
        <end position="70"/>
    </location>
</feature>
<dbReference type="SUPFAM" id="SSF55781">
    <property type="entry name" value="GAF domain-like"/>
    <property type="match status" value="1"/>
</dbReference>
<dbReference type="GO" id="GO:0045892">
    <property type="term" value="P:negative regulation of DNA-templated transcription"/>
    <property type="evidence" value="ECO:0007669"/>
    <property type="project" value="TreeGrafter"/>
</dbReference>
<comment type="caution">
    <text evidence="7">The sequence shown here is derived from an EMBL/GenBank/DDBJ whole genome shotgun (WGS) entry which is preliminary data.</text>
</comment>
<dbReference type="Gene3D" id="3.30.450.40">
    <property type="match status" value="1"/>
</dbReference>
<keyword evidence="2" id="KW-0238">DNA-binding</keyword>
<protein>
    <submittedName>
        <fullName evidence="7">IclR family transcriptional regulator</fullName>
    </submittedName>
</protein>
<dbReference type="GO" id="GO:0003700">
    <property type="term" value="F:DNA-binding transcription factor activity"/>
    <property type="evidence" value="ECO:0007669"/>
    <property type="project" value="TreeGrafter"/>
</dbReference>
<dbReference type="SMART" id="SM00346">
    <property type="entry name" value="HTH_ICLR"/>
    <property type="match status" value="1"/>
</dbReference>
<proteinExistence type="predicted"/>
<dbReference type="RefSeq" id="WP_210873359.1">
    <property type="nucleotide sequence ID" value="NZ_JAGPNL010000004.1"/>
</dbReference>
<evidence type="ECO:0000313" key="7">
    <source>
        <dbReference type="EMBL" id="MBQ0828233.1"/>
    </source>
</evidence>
<organism evidence="7 8">
    <name type="scientific">Streptomyces tagetis</name>
    <dbReference type="NCBI Taxonomy" id="2820809"/>
    <lineage>
        <taxon>Bacteria</taxon>
        <taxon>Bacillati</taxon>
        <taxon>Actinomycetota</taxon>
        <taxon>Actinomycetes</taxon>
        <taxon>Kitasatosporales</taxon>
        <taxon>Streptomycetaceae</taxon>
        <taxon>Streptomyces</taxon>
    </lineage>
</organism>
<dbReference type="SUPFAM" id="SSF46785">
    <property type="entry name" value="Winged helix' DNA-binding domain"/>
    <property type="match status" value="1"/>
</dbReference>
<dbReference type="InterPro" id="IPR005471">
    <property type="entry name" value="Tscrpt_reg_IclR_N"/>
</dbReference>
<dbReference type="PANTHER" id="PTHR30136">
    <property type="entry name" value="HELIX-TURN-HELIX TRANSCRIPTIONAL REGULATOR, ICLR FAMILY"/>
    <property type="match status" value="1"/>
</dbReference>
<keyword evidence="1" id="KW-0805">Transcription regulation</keyword>
<accession>A0A940XR63</accession>
<dbReference type="InterPro" id="IPR036388">
    <property type="entry name" value="WH-like_DNA-bd_sf"/>
</dbReference>
<dbReference type="InterPro" id="IPR014757">
    <property type="entry name" value="Tscrpt_reg_IclR_C"/>
</dbReference>
<dbReference type="PROSITE" id="PS51078">
    <property type="entry name" value="ICLR_ED"/>
    <property type="match status" value="1"/>
</dbReference>
<evidence type="ECO:0000256" key="1">
    <source>
        <dbReference type="ARBA" id="ARBA00023015"/>
    </source>
</evidence>
<evidence type="ECO:0000259" key="5">
    <source>
        <dbReference type="PROSITE" id="PS51077"/>
    </source>
</evidence>
<keyword evidence="3" id="KW-0804">Transcription</keyword>
<feature type="domain" description="IclR-ED" evidence="6">
    <location>
        <begin position="64"/>
        <end position="253"/>
    </location>
</feature>
<dbReference type="PANTHER" id="PTHR30136:SF24">
    <property type="entry name" value="HTH-TYPE TRANSCRIPTIONAL REPRESSOR ALLR"/>
    <property type="match status" value="1"/>
</dbReference>
<dbReference type="Gene3D" id="1.10.10.10">
    <property type="entry name" value="Winged helix-like DNA-binding domain superfamily/Winged helix DNA-binding domain"/>
    <property type="match status" value="1"/>
</dbReference>
<feature type="region of interest" description="Disordered" evidence="4">
    <location>
        <begin position="248"/>
        <end position="283"/>
    </location>
</feature>
<evidence type="ECO:0000256" key="3">
    <source>
        <dbReference type="ARBA" id="ARBA00023163"/>
    </source>
</evidence>
<dbReference type="InterPro" id="IPR050707">
    <property type="entry name" value="HTH_MetabolicPath_Reg"/>
</dbReference>
<dbReference type="Proteomes" id="UP000677875">
    <property type="component" value="Unassembled WGS sequence"/>
</dbReference>
<feature type="compositionally biased region" description="Low complexity" evidence="4">
    <location>
        <begin position="262"/>
        <end position="283"/>
    </location>
</feature>
<dbReference type="EMBL" id="JAGPNL010000004">
    <property type="protein sequence ID" value="MBQ0828233.1"/>
    <property type="molecule type" value="Genomic_DNA"/>
</dbReference>